<dbReference type="GO" id="GO:0006935">
    <property type="term" value="P:chemotaxis"/>
    <property type="evidence" value="ECO:0007669"/>
    <property type="project" value="InterPro"/>
</dbReference>
<evidence type="ECO:0000256" key="2">
    <source>
        <dbReference type="ARBA" id="ARBA00029447"/>
    </source>
</evidence>
<dbReference type="PROSITE" id="PS50885">
    <property type="entry name" value="HAMP"/>
    <property type="match status" value="1"/>
</dbReference>
<keyword evidence="4" id="KW-0472">Membrane</keyword>
<dbReference type="Gene3D" id="6.10.340.10">
    <property type="match status" value="1"/>
</dbReference>
<feature type="domain" description="HAMP" evidence="6">
    <location>
        <begin position="226"/>
        <end position="284"/>
    </location>
</feature>
<dbReference type="GO" id="GO:0016020">
    <property type="term" value="C:membrane"/>
    <property type="evidence" value="ECO:0007669"/>
    <property type="project" value="InterPro"/>
</dbReference>
<dbReference type="PRINTS" id="PR00260">
    <property type="entry name" value="CHEMTRNSDUCR"/>
</dbReference>
<evidence type="ECO:0000256" key="3">
    <source>
        <dbReference type="PROSITE-ProRule" id="PRU00284"/>
    </source>
</evidence>
<dbReference type="InterPro" id="IPR004090">
    <property type="entry name" value="Chemotax_Me-accpt_rcpt"/>
</dbReference>
<feature type="transmembrane region" description="Helical" evidence="4">
    <location>
        <begin position="204"/>
        <end position="228"/>
    </location>
</feature>
<dbReference type="Pfam" id="PF12729">
    <property type="entry name" value="4HB_MCP_1"/>
    <property type="match status" value="1"/>
</dbReference>
<dbReference type="Pfam" id="PF00015">
    <property type="entry name" value="MCPsignal"/>
    <property type="match status" value="1"/>
</dbReference>
<name>A0A7G9FSR4_9FIRM</name>
<protein>
    <submittedName>
        <fullName evidence="7">Methyl-accepting chemotaxis protein</fullName>
    </submittedName>
</protein>
<dbReference type="PANTHER" id="PTHR32089">
    <property type="entry name" value="METHYL-ACCEPTING CHEMOTAXIS PROTEIN MCPB"/>
    <property type="match status" value="1"/>
</dbReference>
<dbReference type="PANTHER" id="PTHR32089:SF112">
    <property type="entry name" value="LYSOZYME-LIKE PROTEIN-RELATED"/>
    <property type="match status" value="1"/>
</dbReference>
<accession>A0A7G9FSR4</accession>
<dbReference type="InterPro" id="IPR024478">
    <property type="entry name" value="HlyB_4HB_MCP"/>
</dbReference>
<dbReference type="InterPro" id="IPR004089">
    <property type="entry name" value="MCPsignal_dom"/>
</dbReference>
<feature type="domain" description="Methyl-accepting transducer" evidence="5">
    <location>
        <begin position="303"/>
        <end position="554"/>
    </location>
</feature>
<sequence length="591" mass="64827">MDKGKRQRKKDNTGKRKRGVGIGIKIMVLLLLLAITAISCVGVLVWTLQSVIGMSDQIVSEQVAEQEKISGLSRQFTYINSQVLTHVMTTNSVTMDTLSEKILQDIADMEQQIEEFGALLSEGDERKEALDSASAELVKYRKTVESLLVTSAENKTQAYVSATSNLPMFNEHIENYMNRMLEITAQEMEQAQGQMEQSAARVPGIISVASIALLVVVIVIMLGLRLWVIGPVKKATKQVDELVEGIRCNKGDITKRIHVGSRDEVGRLAIAINDLVAQMQIIIRAITEGCGQMEEKQADIISNVEKVNATADHTMQNLGIMSEGMQLVTGAIDGVQQDTGVLDHTVENMLEVAQNGRNYAADIKEKAGKMKVTAVESKQEATLVMKEIDTAMTESIANSRQIHKITELTEEILGIAGTTNLLALNASIEAARAGEAGRGFAVVAEEIRKLADSSRESANNIQEISNRVVESVEELSENATRLLEFMNTRVMKDYDALEDTGSNYHEAADHVDEMMNEFGQKIDELLSVLQNVNTANTQMEATVGDSTEKLSVVEKNNQGLQQEMKDISYAVEELAASAGQLKESIRCFTVV</sequence>
<dbReference type="SMART" id="SM00304">
    <property type="entry name" value="HAMP"/>
    <property type="match status" value="1"/>
</dbReference>
<evidence type="ECO:0000313" key="7">
    <source>
        <dbReference type="EMBL" id="QNM01596.1"/>
    </source>
</evidence>
<feature type="transmembrane region" description="Helical" evidence="4">
    <location>
        <begin position="20"/>
        <end position="48"/>
    </location>
</feature>
<dbReference type="Pfam" id="PF00672">
    <property type="entry name" value="HAMP"/>
    <property type="match status" value="1"/>
</dbReference>
<dbReference type="EMBL" id="CP060633">
    <property type="protein sequence ID" value="QNM01596.1"/>
    <property type="molecule type" value="Genomic_DNA"/>
</dbReference>
<gene>
    <name evidence="7" type="ORF">H9Q77_10775</name>
</gene>
<dbReference type="Gene3D" id="1.10.287.950">
    <property type="entry name" value="Methyl-accepting chemotaxis protein"/>
    <property type="match status" value="1"/>
</dbReference>
<keyword evidence="8" id="KW-1185">Reference proteome</keyword>
<dbReference type="KEGG" id="ssun:H9Q77_10775"/>
<dbReference type="PROSITE" id="PS50111">
    <property type="entry name" value="CHEMOTAXIS_TRANSDUC_2"/>
    <property type="match status" value="1"/>
</dbReference>
<proteinExistence type="inferred from homology"/>
<evidence type="ECO:0000259" key="5">
    <source>
        <dbReference type="PROSITE" id="PS50111"/>
    </source>
</evidence>
<dbReference type="RefSeq" id="WP_249325514.1">
    <property type="nucleotide sequence ID" value="NZ_CP060633.1"/>
</dbReference>
<evidence type="ECO:0000313" key="8">
    <source>
        <dbReference type="Proteomes" id="UP000515981"/>
    </source>
</evidence>
<comment type="similarity">
    <text evidence="2">Belongs to the methyl-accepting chemotaxis (MCP) protein family.</text>
</comment>
<reference evidence="7 8" key="1">
    <citation type="submission" date="2020-08" db="EMBL/GenBank/DDBJ databases">
        <authorList>
            <person name="Liu C."/>
            <person name="Sun Q."/>
        </authorList>
    </citation>
    <scope>NUCLEOTIDE SEQUENCE [LARGE SCALE GENOMIC DNA]</scope>
    <source>
        <strain evidence="7 8">NSJ-8</strain>
    </source>
</reference>
<dbReference type="GO" id="GO:0004888">
    <property type="term" value="F:transmembrane signaling receptor activity"/>
    <property type="evidence" value="ECO:0007669"/>
    <property type="project" value="InterPro"/>
</dbReference>
<dbReference type="GO" id="GO:0007165">
    <property type="term" value="P:signal transduction"/>
    <property type="evidence" value="ECO:0007669"/>
    <property type="project" value="UniProtKB-KW"/>
</dbReference>
<keyword evidence="1 3" id="KW-0807">Transducer</keyword>
<dbReference type="AlphaFoldDB" id="A0A7G9FSR4"/>
<keyword evidence="4" id="KW-1133">Transmembrane helix</keyword>
<organism evidence="7 8">
    <name type="scientific">Simiaoa sunii</name>
    <dbReference type="NCBI Taxonomy" id="2763672"/>
    <lineage>
        <taxon>Bacteria</taxon>
        <taxon>Bacillati</taxon>
        <taxon>Bacillota</taxon>
        <taxon>Clostridia</taxon>
        <taxon>Lachnospirales</taxon>
        <taxon>Lachnospiraceae</taxon>
        <taxon>Simiaoa</taxon>
    </lineage>
</organism>
<dbReference type="Proteomes" id="UP000515981">
    <property type="component" value="Chromosome"/>
</dbReference>
<evidence type="ECO:0000259" key="6">
    <source>
        <dbReference type="PROSITE" id="PS50885"/>
    </source>
</evidence>
<evidence type="ECO:0000256" key="4">
    <source>
        <dbReference type="SAM" id="Phobius"/>
    </source>
</evidence>
<keyword evidence="4" id="KW-0812">Transmembrane</keyword>
<dbReference type="CDD" id="cd06225">
    <property type="entry name" value="HAMP"/>
    <property type="match status" value="1"/>
</dbReference>
<dbReference type="SMART" id="SM00283">
    <property type="entry name" value="MA"/>
    <property type="match status" value="1"/>
</dbReference>
<dbReference type="SUPFAM" id="SSF58104">
    <property type="entry name" value="Methyl-accepting chemotaxis protein (MCP) signaling domain"/>
    <property type="match status" value="1"/>
</dbReference>
<evidence type="ECO:0000256" key="1">
    <source>
        <dbReference type="ARBA" id="ARBA00023224"/>
    </source>
</evidence>
<dbReference type="InterPro" id="IPR003660">
    <property type="entry name" value="HAMP_dom"/>
</dbReference>